<keyword evidence="2" id="KW-1185">Reference proteome</keyword>
<dbReference type="RefSeq" id="WP_377114146.1">
    <property type="nucleotide sequence ID" value="NZ_JBHTHZ010000005.1"/>
</dbReference>
<gene>
    <name evidence="1" type="ORF">ACFQZX_09270</name>
</gene>
<dbReference type="InterPro" id="IPR021487">
    <property type="entry name" value="DUF3140"/>
</dbReference>
<name>A0ABW3AS47_9SPHI</name>
<comment type="caution">
    <text evidence="1">The sequence shown here is derived from an EMBL/GenBank/DDBJ whole genome shotgun (WGS) entry which is preliminary data.</text>
</comment>
<evidence type="ECO:0000313" key="1">
    <source>
        <dbReference type="EMBL" id="MFD0793808.1"/>
    </source>
</evidence>
<dbReference type="EMBL" id="JBHTHZ010000005">
    <property type="protein sequence ID" value="MFD0793808.1"/>
    <property type="molecule type" value="Genomic_DNA"/>
</dbReference>
<organism evidence="1 2">
    <name type="scientific">Mucilaginibacter litoreus</name>
    <dbReference type="NCBI Taxonomy" id="1048221"/>
    <lineage>
        <taxon>Bacteria</taxon>
        <taxon>Pseudomonadati</taxon>
        <taxon>Bacteroidota</taxon>
        <taxon>Sphingobacteriia</taxon>
        <taxon>Sphingobacteriales</taxon>
        <taxon>Sphingobacteriaceae</taxon>
        <taxon>Mucilaginibacter</taxon>
    </lineage>
</organism>
<proteinExistence type="predicted"/>
<protein>
    <submittedName>
        <fullName evidence="1">DUF3140 domain-containing protein</fullName>
    </submittedName>
</protein>
<dbReference type="PANTHER" id="PTHR40630:SF1">
    <property type="entry name" value="DNA-BINDING PROTEIN"/>
    <property type="match status" value="1"/>
</dbReference>
<dbReference type="PANTHER" id="PTHR40630">
    <property type="entry name" value="POSSIBLE DNA-BINDING PROTEIN"/>
    <property type="match status" value="1"/>
</dbReference>
<reference evidence="2" key="1">
    <citation type="journal article" date="2019" name="Int. J. Syst. Evol. Microbiol.">
        <title>The Global Catalogue of Microorganisms (GCM) 10K type strain sequencing project: providing services to taxonomists for standard genome sequencing and annotation.</title>
        <authorList>
            <consortium name="The Broad Institute Genomics Platform"/>
            <consortium name="The Broad Institute Genome Sequencing Center for Infectious Disease"/>
            <person name="Wu L."/>
            <person name="Ma J."/>
        </authorList>
    </citation>
    <scope>NUCLEOTIDE SEQUENCE [LARGE SCALE GENOMIC DNA]</scope>
    <source>
        <strain evidence="2">CCUG 61484</strain>
    </source>
</reference>
<sequence>MEEFKTKDQQKEHAQIYKEFKVAVNMSASALKKWLATEESKKVGWDSGDGESIGHKSGKHIIDILQKKKADLTDADYKHMAKVHGYIARHMAQKPDGPEGSNWDYSLKNWGHDYRKK</sequence>
<accession>A0ABW3AS47</accession>
<dbReference type="Pfam" id="PF11338">
    <property type="entry name" value="DUF3140"/>
    <property type="match status" value="1"/>
</dbReference>
<evidence type="ECO:0000313" key="2">
    <source>
        <dbReference type="Proteomes" id="UP001597010"/>
    </source>
</evidence>
<dbReference type="Proteomes" id="UP001597010">
    <property type="component" value="Unassembled WGS sequence"/>
</dbReference>